<keyword evidence="3" id="KW-1185">Reference proteome</keyword>
<evidence type="ECO:0000313" key="3">
    <source>
        <dbReference type="Proteomes" id="UP000050580"/>
    </source>
</evidence>
<dbReference type="InterPro" id="IPR036653">
    <property type="entry name" value="CinA-like_C"/>
</dbReference>
<dbReference type="OrthoDB" id="9801454at2"/>
<sequence length="167" mass="17061">MNTANATTSAIALVADIAELLLQRQAMLCTAESCTGGLIAAACTDVPGSSGWFDRGMVTYSNRAKQQMLGVDAASIATHGAVSEEVAQAMACGALARSAASYAVAVTGIAGPGGGTPSKPVGLVWFCWAGPDGYRCASHVFPGDRQQVRQATVLHALQGMRAMLTAE</sequence>
<proteinExistence type="predicted"/>
<evidence type="ECO:0000313" key="2">
    <source>
        <dbReference type="EMBL" id="KKW66957.1"/>
    </source>
</evidence>
<dbReference type="EMBL" id="LBNQ01000040">
    <property type="protein sequence ID" value="KKW66957.1"/>
    <property type="molecule type" value="Genomic_DNA"/>
</dbReference>
<organism evidence="2 3">
    <name type="scientific">Lampropedia cohaerens</name>
    <dbReference type="NCBI Taxonomy" id="1610491"/>
    <lineage>
        <taxon>Bacteria</taxon>
        <taxon>Pseudomonadati</taxon>
        <taxon>Pseudomonadota</taxon>
        <taxon>Betaproteobacteria</taxon>
        <taxon>Burkholderiales</taxon>
        <taxon>Comamonadaceae</taxon>
        <taxon>Lampropedia</taxon>
    </lineage>
</organism>
<dbReference type="Pfam" id="PF02464">
    <property type="entry name" value="CinA"/>
    <property type="match status" value="1"/>
</dbReference>
<comment type="caution">
    <text evidence="2">The sequence shown here is derived from an EMBL/GenBank/DDBJ whole genome shotgun (WGS) entry which is preliminary data.</text>
</comment>
<dbReference type="PATRIC" id="fig|1610491.3.peg.2735"/>
<feature type="domain" description="CinA C-terminal" evidence="1">
    <location>
        <begin position="13"/>
        <end position="163"/>
    </location>
</feature>
<gene>
    <name evidence="2" type="ORF">AAV94_12865</name>
</gene>
<dbReference type="AlphaFoldDB" id="A0A0U1PX00"/>
<protein>
    <submittedName>
        <fullName evidence="2">Damage-inducible protein CinA</fullName>
    </submittedName>
</protein>
<dbReference type="STRING" id="1610491.AAV94_12865"/>
<dbReference type="Proteomes" id="UP000050580">
    <property type="component" value="Unassembled WGS sequence"/>
</dbReference>
<accession>A0A0U1PX00</accession>
<dbReference type="SUPFAM" id="SSF142433">
    <property type="entry name" value="CinA-like"/>
    <property type="match status" value="1"/>
</dbReference>
<name>A0A0U1PX00_9BURK</name>
<dbReference type="RefSeq" id="WP_046742621.1">
    <property type="nucleotide sequence ID" value="NZ_LBNQ01000040.1"/>
</dbReference>
<dbReference type="InterPro" id="IPR008136">
    <property type="entry name" value="CinA_C"/>
</dbReference>
<evidence type="ECO:0000259" key="1">
    <source>
        <dbReference type="Pfam" id="PF02464"/>
    </source>
</evidence>
<dbReference type="NCBIfam" id="TIGR00199">
    <property type="entry name" value="PncC_domain"/>
    <property type="match status" value="1"/>
</dbReference>
<reference evidence="2 3" key="1">
    <citation type="submission" date="2015-05" db="EMBL/GenBank/DDBJ databases">
        <title>Draft genome sequence of Lampropedia sp. CT6, isolated from the microbial mat of a hot water spring, located at Manikaran, India.</title>
        <authorList>
            <person name="Tripathi C."/>
            <person name="Rani P."/>
            <person name="Mahato N.K."/>
            <person name="Lal R."/>
        </authorList>
    </citation>
    <scope>NUCLEOTIDE SEQUENCE [LARGE SCALE GENOMIC DNA]</scope>
    <source>
        <strain evidence="2 3">CT6</strain>
    </source>
</reference>
<dbReference type="Gene3D" id="3.90.950.20">
    <property type="entry name" value="CinA-like"/>
    <property type="match status" value="1"/>
</dbReference>